<name>A0AC61RBR4_9BACT</name>
<gene>
    <name evidence="1" type="ORF">E5331_17910</name>
</gene>
<protein>
    <submittedName>
        <fullName evidence="1">Uncharacterized protein</fullName>
    </submittedName>
</protein>
<evidence type="ECO:0000313" key="2">
    <source>
        <dbReference type="Proteomes" id="UP000306319"/>
    </source>
</evidence>
<sequence>MSNQNLKDTRQNIIDRGNAFQNYIEVFVLHESAKRLLDALSRHCDVYIFSGVIRDYFLERSGDSRDLDIVVNTDLSLSHFIKLISRYAKVRVNSFGGLKIKFDDFNYDIWYLKDTWAIRRFNLEPTPEVLLETAFFNSSAIIYDYKANSFIISDKFCEFIMTNELDIVLKENPNIGLCILNIYHYKKILNCSISERLKNWIGEQSVSIGNLRKEQIRHFGKILYDSLQLD</sequence>
<comment type="caution">
    <text evidence="1">The sequence shown here is derived from an EMBL/GenBank/DDBJ whole genome shotgun (WGS) entry which is preliminary data.</text>
</comment>
<evidence type="ECO:0000313" key="1">
    <source>
        <dbReference type="EMBL" id="TGY76496.1"/>
    </source>
</evidence>
<proteinExistence type="predicted"/>
<accession>A0AC61RBR4</accession>
<dbReference type="Proteomes" id="UP000306319">
    <property type="component" value="Unassembled WGS sequence"/>
</dbReference>
<reference evidence="1" key="1">
    <citation type="submission" date="2019-04" db="EMBL/GenBank/DDBJ databases">
        <title>Microbes associate with the intestines of laboratory mice.</title>
        <authorList>
            <person name="Navarre W."/>
            <person name="Wong E."/>
            <person name="Huang K."/>
            <person name="Tropini C."/>
            <person name="Ng K."/>
            <person name="Yu B."/>
        </authorList>
    </citation>
    <scope>NUCLEOTIDE SEQUENCE</scope>
    <source>
        <strain evidence="1">NM04_E33</strain>
    </source>
</reference>
<keyword evidence="2" id="KW-1185">Reference proteome</keyword>
<dbReference type="EMBL" id="SRYB01000039">
    <property type="protein sequence ID" value="TGY76496.1"/>
    <property type="molecule type" value="Genomic_DNA"/>
</dbReference>
<organism evidence="1 2">
    <name type="scientific">Lepagella muris</name>
    <dbReference type="NCBI Taxonomy" id="3032870"/>
    <lineage>
        <taxon>Bacteria</taxon>
        <taxon>Pseudomonadati</taxon>
        <taxon>Bacteroidota</taxon>
        <taxon>Bacteroidia</taxon>
        <taxon>Bacteroidales</taxon>
        <taxon>Muribaculaceae</taxon>
        <taxon>Lepagella</taxon>
    </lineage>
</organism>